<evidence type="ECO:0000313" key="5">
    <source>
        <dbReference type="WBParaSite" id="jg24747"/>
    </source>
</evidence>
<dbReference type="InterPro" id="IPR026791">
    <property type="entry name" value="DOCK"/>
</dbReference>
<name>A0A915DYA7_9BILA</name>
<feature type="region of interest" description="Disordered" evidence="2">
    <location>
        <begin position="524"/>
        <end position="549"/>
    </location>
</feature>
<keyword evidence="1" id="KW-0694">RNA-binding</keyword>
<dbReference type="PANTHER" id="PTHR45653:SF10">
    <property type="entry name" value="MYOBLAST CITY, ISOFORM B"/>
    <property type="match status" value="1"/>
</dbReference>
<dbReference type="SMART" id="SM01218">
    <property type="entry name" value="FoP_duplication"/>
    <property type="match status" value="1"/>
</dbReference>
<dbReference type="GO" id="GO:0005737">
    <property type="term" value="C:cytoplasm"/>
    <property type="evidence" value="ECO:0007669"/>
    <property type="project" value="TreeGrafter"/>
</dbReference>
<dbReference type="GO" id="GO:0007264">
    <property type="term" value="P:small GTPase-mediated signal transduction"/>
    <property type="evidence" value="ECO:0007669"/>
    <property type="project" value="InterPro"/>
</dbReference>
<dbReference type="GO" id="GO:0016477">
    <property type="term" value="P:cell migration"/>
    <property type="evidence" value="ECO:0007669"/>
    <property type="project" value="TreeGrafter"/>
</dbReference>
<sequence>MLKSRLPHPSTSLPPTIMDWRSTKSGIFPSSHVQPLEWKLDAPSTSSGPKTSGNSGKSEASQLIDEITETVKIWWSSLKNRYANECSPESSCDKFVQYIKDLMIIRNKIRSGNVPTGELKEIRLVIARKIDAGNHCMGLGMHIRNSSGKVIRADQLSVVNAYKQHESALSRITCNDFFGSNFSAENAHINKYAVLLDVGNFCAEFASTAHTFELVICVINGRTREVLSEPLTMYWSRATRAFSHDSRRALFVDFGERELKDDQLVMSLDMLRHSPAMEQGGKKAGEVLVPTSHQLRQVFASGNLNISDQLRDVMDKEKREITFNLLRELMEWQGGKLQSQNSVGNGQSSPSSKLLNGMTGSGQANLIYDQSVKVGFIDSKNYNGLGKEMPNRRILMEGLRSDRIGRSSVVGKQRSFVEDFLFDDYMENDLMGRKVKRNPRIHSSRYPQDSMEEDDFLTDQEEDFGRNRRRRSHPESRPARVQYKYIRVPVYPQERRSRRSRSLAYEDIPRRPRAELRQTIRRSNSFKQSSRPSFVSNRSPRIGAYRDGGNGFAGNARRLTKGAGVVNVARDGKWRHDKFKGETQKRRMTPEELDKELEAYMKTSKHPRVEGM</sequence>
<feature type="region of interest" description="Disordered" evidence="2">
    <location>
        <begin position="461"/>
        <end position="481"/>
    </location>
</feature>
<reference evidence="5" key="1">
    <citation type="submission" date="2022-11" db="UniProtKB">
        <authorList>
            <consortium name="WormBaseParasite"/>
        </authorList>
    </citation>
    <scope>IDENTIFICATION</scope>
</reference>
<dbReference type="GO" id="GO:0031267">
    <property type="term" value="F:small GTPase binding"/>
    <property type="evidence" value="ECO:0007669"/>
    <property type="project" value="TreeGrafter"/>
</dbReference>
<dbReference type="InterPro" id="IPR032376">
    <property type="entry name" value="DOCK_N"/>
</dbReference>
<dbReference type="GO" id="GO:0003723">
    <property type="term" value="F:RNA binding"/>
    <property type="evidence" value="ECO:0007669"/>
    <property type="project" value="UniProtKB-KW"/>
</dbReference>
<dbReference type="Pfam" id="PF16172">
    <property type="entry name" value="DOCK_N"/>
    <property type="match status" value="1"/>
</dbReference>
<dbReference type="Proteomes" id="UP000887574">
    <property type="component" value="Unplaced"/>
</dbReference>
<organism evidence="4 5">
    <name type="scientific">Ditylenchus dipsaci</name>
    <dbReference type="NCBI Taxonomy" id="166011"/>
    <lineage>
        <taxon>Eukaryota</taxon>
        <taxon>Metazoa</taxon>
        <taxon>Ecdysozoa</taxon>
        <taxon>Nematoda</taxon>
        <taxon>Chromadorea</taxon>
        <taxon>Rhabditida</taxon>
        <taxon>Tylenchina</taxon>
        <taxon>Tylenchomorpha</taxon>
        <taxon>Sphaerularioidea</taxon>
        <taxon>Anguinidae</taxon>
        <taxon>Anguininae</taxon>
        <taxon>Ditylenchus</taxon>
    </lineage>
</organism>
<feature type="compositionally biased region" description="Polar residues" evidence="2">
    <location>
        <begin position="43"/>
        <end position="61"/>
    </location>
</feature>
<feature type="domain" description="Chromatin target of PRMT1 protein C-terminal" evidence="3">
    <location>
        <begin position="526"/>
        <end position="604"/>
    </location>
</feature>
<accession>A0A915DYA7</accession>
<dbReference type="Gene3D" id="1.20.1270.350">
    <property type="entry name" value="Dedicator of cytokinesis N-terminal subdomain"/>
    <property type="match status" value="1"/>
</dbReference>
<dbReference type="PANTHER" id="PTHR45653">
    <property type="entry name" value="DEDICATOR OF CYTOKINESIS"/>
    <property type="match status" value="1"/>
</dbReference>
<proteinExistence type="predicted"/>
<evidence type="ECO:0000313" key="4">
    <source>
        <dbReference type="Proteomes" id="UP000887574"/>
    </source>
</evidence>
<feature type="region of interest" description="Disordered" evidence="2">
    <location>
        <begin position="40"/>
        <end position="61"/>
    </location>
</feature>
<dbReference type="AlphaFoldDB" id="A0A915DYA7"/>
<evidence type="ECO:0000259" key="3">
    <source>
        <dbReference type="SMART" id="SM01218"/>
    </source>
</evidence>
<feature type="region of interest" description="Disordered" evidence="2">
    <location>
        <begin position="580"/>
        <end position="612"/>
    </location>
</feature>
<dbReference type="GO" id="GO:0005085">
    <property type="term" value="F:guanyl-nucleotide exchange factor activity"/>
    <property type="evidence" value="ECO:0007669"/>
    <property type="project" value="InterPro"/>
</dbReference>
<dbReference type="WBParaSite" id="jg24747">
    <property type="protein sequence ID" value="jg24747"/>
    <property type="gene ID" value="jg24747"/>
</dbReference>
<dbReference type="InterPro" id="IPR042455">
    <property type="entry name" value="DOCK_N_sub1"/>
</dbReference>
<keyword evidence="4" id="KW-1185">Reference proteome</keyword>
<evidence type="ECO:0000256" key="1">
    <source>
        <dbReference type="ARBA" id="ARBA00022884"/>
    </source>
</evidence>
<dbReference type="GO" id="GO:0007520">
    <property type="term" value="P:myoblast fusion"/>
    <property type="evidence" value="ECO:0007669"/>
    <property type="project" value="TreeGrafter"/>
</dbReference>
<protein>
    <submittedName>
        <fullName evidence="5">Chromatin target of PRMT1 protein C-terminal domain-containing protein</fullName>
    </submittedName>
</protein>
<dbReference type="GO" id="GO:0005886">
    <property type="term" value="C:plasma membrane"/>
    <property type="evidence" value="ECO:0007669"/>
    <property type="project" value="TreeGrafter"/>
</dbReference>
<dbReference type="InterPro" id="IPR025715">
    <property type="entry name" value="FoP_C"/>
</dbReference>
<evidence type="ECO:0000256" key="2">
    <source>
        <dbReference type="SAM" id="MobiDB-lite"/>
    </source>
</evidence>
<feature type="compositionally biased region" description="Basic and acidic residues" evidence="2">
    <location>
        <begin position="580"/>
        <end position="599"/>
    </location>
</feature>
<feature type="compositionally biased region" description="Polar residues" evidence="2">
    <location>
        <begin position="524"/>
        <end position="539"/>
    </location>
</feature>